<sequence>MANNGPTNPNGSFIYDTAVYYDESDPRKSDIQTYRDKLEHNKWGFSVCDPHRDGHGEQMKRFKQSFLDSRHAVVFLSPDVLKRMNENLEDGVEFRMGTFLARILESYDTKMKRRLIPVMFGTEEGSFQKPFLLSDFSILCPEKRGFHRHLYRSLSKLPGPNTITQRQIRQGVDTMGRQRYTDRAVTEVATGLEIPEEVLEDIKQEYGGHKAMLIETIECWRLRHGPEATVAILDRVLEMSATSTPLQVADLPPQSMVRTQVTQEPPSITPIQRQTTTCEVQRNAEGTSEAPDTVDENLTVNSEEAQLHELELLSESDAVNNATQAHNSDENELTETEGPQLSPEPEVDNNVAEPPETSEENLSDGAEGSQLVHLEQELQRNADETDEAPNTAENLTVQAEEAQPHESEVDNNAAEPPEVTEENLSDGAEGSQIVHLEQVVNVEADNNAAKPPETSEEKLSDGAEGSQLIPLEQGTRNVIVNYNIRNIYITNTEMVQVGDSNSIQVSQTDVGEENLEEEEEEDGTPDVEEATAAGSQQGTASDTSNDQNTDWPVDMQQFEEDCKK</sequence>
<feature type="region of interest" description="Disordered" evidence="1">
    <location>
        <begin position="505"/>
        <end position="564"/>
    </location>
</feature>
<feature type="region of interest" description="Disordered" evidence="1">
    <location>
        <begin position="322"/>
        <end position="367"/>
    </location>
</feature>
<reference evidence="2" key="1">
    <citation type="submission" date="2022-01" db="EMBL/GenBank/DDBJ databases">
        <authorList>
            <person name="Braso-Vives M."/>
        </authorList>
    </citation>
    <scope>NUCLEOTIDE SEQUENCE</scope>
</reference>
<organism evidence="2 3">
    <name type="scientific">Branchiostoma lanceolatum</name>
    <name type="common">Common lancelet</name>
    <name type="synonym">Amphioxus lanceolatum</name>
    <dbReference type="NCBI Taxonomy" id="7740"/>
    <lineage>
        <taxon>Eukaryota</taxon>
        <taxon>Metazoa</taxon>
        <taxon>Chordata</taxon>
        <taxon>Cephalochordata</taxon>
        <taxon>Leptocardii</taxon>
        <taxon>Amphioxiformes</taxon>
        <taxon>Branchiostomatidae</taxon>
        <taxon>Branchiostoma</taxon>
    </lineage>
</organism>
<dbReference type="OrthoDB" id="10328274at2759"/>
<feature type="region of interest" description="Disordered" evidence="1">
    <location>
        <begin position="400"/>
        <end position="429"/>
    </location>
</feature>
<accession>A0A8K0ECB5</accession>
<keyword evidence="3" id="KW-1185">Reference proteome</keyword>
<feature type="region of interest" description="Disordered" evidence="1">
    <location>
        <begin position="441"/>
        <end position="468"/>
    </location>
</feature>
<evidence type="ECO:0000256" key="1">
    <source>
        <dbReference type="SAM" id="MobiDB-lite"/>
    </source>
</evidence>
<dbReference type="AlphaFoldDB" id="A0A8K0ECB5"/>
<dbReference type="Proteomes" id="UP000838412">
    <property type="component" value="Chromosome 16"/>
</dbReference>
<gene>
    <name evidence="2" type="primary">Hypp8007</name>
    <name evidence="2" type="ORF">BLAG_LOCUS9350</name>
</gene>
<proteinExistence type="predicted"/>
<dbReference type="EMBL" id="OV696701">
    <property type="protein sequence ID" value="CAH1247779.1"/>
    <property type="molecule type" value="Genomic_DNA"/>
</dbReference>
<evidence type="ECO:0000313" key="3">
    <source>
        <dbReference type="Proteomes" id="UP000838412"/>
    </source>
</evidence>
<dbReference type="InterPro" id="IPR035897">
    <property type="entry name" value="Toll_tir_struct_dom_sf"/>
</dbReference>
<dbReference type="Gene3D" id="3.40.50.10140">
    <property type="entry name" value="Toll/interleukin-1 receptor homology (TIR) domain"/>
    <property type="match status" value="1"/>
</dbReference>
<name>A0A8K0ECB5_BRALA</name>
<evidence type="ECO:0000313" key="2">
    <source>
        <dbReference type="EMBL" id="CAH1247779.1"/>
    </source>
</evidence>
<feature type="compositionally biased region" description="Polar residues" evidence="1">
    <location>
        <begin position="533"/>
        <end position="550"/>
    </location>
</feature>
<protein>
    <submittedName>
        <fullName evidence="2">Hypp8007 protein</fullName>
    </submittedName>
</protein>
<feature type="compositionally biased region" description="Acidic residues" evidence="1">
    <location>
        <begin position="510"/>
        <end position="529"/>
    </location>
</feature>
<dbReference type="CDD" id="cd01670">
    <property type="entry name" value="Death"/>
    <property type="match status" value="1"/>
</dbReference>